<comment type="caution">
    <text evidence="1">The sequence shown here is derived from an EMBL/GenBank/DDBJ whole genome shotgun (WGS) entry which is preliminary data.</text>
</comment>
<accession>A0ABN2EAB7</accession>
<name>A0ABN2EAB7_9ACTN</name>
<dbReference type="EMBL" id="BAAAND010000008">
    <property type="protein sequence ID" value="GAA1598847.1"/>
    <property type="molecule type" value="Genomic_DNA"/>
</dbReference>
<keyword evidence="2" id="KW-1185">Reference proteome</keyword>
<evidence type="ECO:0000313" key="2">
    <source>
        <dbReference type="Proteomes" id="UP001500190"/>
    </source>
</evidence>
<organism evidence="1 2">
    <name type="scientific">Kribbella karoonensis</name>
    <dbReference type="NCBI Taxonomy" id="324851"/>
    <lineage>
        <taxon>Bacteria</taxon>
        <taxon>Bacillati</taxon>
        <taxon>Actinomycetota</taxon>
        <taxon>Actinomycetes</taxon>
        <taxon>Propionibacteriales</taxon>
        <taxon>Kribbellaceae</taxon>
        <taxon>Kribbella</taxon>
    </lineage>
</organism>
<dbReference type="Proteomes" id="UP001500190">
    <property type="component" value="Unassembled WGS sequence"/>
</dbReference>
<gene>
    <name evidence="1" type="ORF">GCM10009742_53060</name>
</gene>
<reference evidence="1 2" key="1">
    <citation type="journal article" date="2019" name="Int. J. Syst. Evol. Microbiol.">
        <title>The Global Catalogue of Microorganisms (GCM) 10K type strain sequencing project: providing services to taxonomists for standard genome sequencing and annotation.</title>
        <authorList>
            <consortium name="The Broad Institute Genomics Platform"/>
            <consortium name="The Broad Institute Genome Sequencing Center for Infectious Disease"/>
            <person name="Wu L."/>
            <person name="Ma J."/>
        </authorList>
    </citation>
    <scope>NUCLEOTIDE SEQUENCE [LARGE SCALE GENOMIC DNA]</scope>
    <source>
        <strain evidence="1 2">JCM 14304</strain>
    </source>
</reference>
<sequence length="91" mass="9573">MVDVQTDSSPLNAVSTRTSLRHLAEQMSLEYAGAVAPGRVLRLVLTTGHRLRRQGYTADHLLHVTKSAVRADLTTSIGTALSSGSLASAAS</sequence>
<proteinExistence type="predicted"/>
<protein>
    <submittedName>
        <fullName evidence="1">Uncharacterized protein</fullName>
    </submittedName>
</protein>
<evidence type="ECO:0000313" key="1">
    <source>
        <dbReference type="EMBL" id="GAA1598847.1"/>
    </source>
</evidence>